<dbReference type="Pfam" id="PF03695">
    <property type="entry name" value="UPF0149"/>
    <property type="match status" value="1"/>
</dbReference>
<dbReference type="EMBL" id="BMFC01000020">
    <property type="protein sequence ID" value="GGC21659.1"/>
    <property type="molecule type" value="Genomic_DNA"/>
</dbReference>
<gene>
    <name evidence="1" type="ORF">GCM10011363_42890</name>
</gene>
<name>A0ABQ1LFR4_9RHOB</name>
<proteinExistence type="predicted"/>
<comment type="caution">
    <text evidence="1">The sequence shown here is derived from an EMBL/GenBank/DDBJ whole genome shotgun (WGS) entry which is preliminary data.</text>
</comment>
<dbReference type="Gene3D" id="1.20.120.740">
    <property type="entry name" value="YgfB uncharacterised protein family UPF0149, PF03695"/>
    <property type="match status" value="1"/>
</dbReference>
<evidence type="ECO:0000313" key="2">
    <source>
        <dbReference type="Proteomes" id="UP000645462"/>
    </source>
</evidence>
<reference evidence="2" key="1">
    <citation type="journal article" date="2019" name="Int. J. Syst. Evol. Microbiol.">
        <title>The Global Catalogue of Microorganisms (GCM) 10K type strain sequencing project: providing services to taxonomists for standard genome sequencing and annotation.</title>
        <authorList>
            <consortium name="The Broad Institute Genomics Platform"/>
            <consortium name="The Broad Institute Genome Sequencing Center for Infectious Disease"/>
            <person name="Wu L."/>
            <person name="Ma J."/>
        </authorList>
    </citation>
    <scope>NUCLEOTIDE SEQUENCE [LARGE SCALE GENOMIC DNA]</scope>
    <source>
        <strain evidence="2">CGMCC 1.12478</strain>
    </source>
</reference>
<dbReference type="InterPro" id="IPR011978">
    <property type="entry name" value="YgfB-like"/>
</dbReference>
<sequence>MKFMGKYWWMCDMPRSKQRLAQLSRVLRDMPQNAVPMTVSEFDGFVTGVLITPAYISSSEWLPHVWGEARGAQFPNEHIAKTTIDVLLEHFDVVASELSTMAAVQPIYGESETGELFFWEPWVDGFMQSVLLRPVEWHTFYKKADEDVQTTISFLQSLNDIRTGKSDLSAPQIKEIDHVAGDVIPICVSLIANRSRPDRCFPHAANITTTPDCAASEPSCWDS</sequence>
<dbReference type="RefSeq" id="WP_188484149.1">
    <property type="nucleotide sequence ID" value="NZ_BMFC01000020.1"/>
</dbReference>
<evidence type="ECO:0008006" key="3">
    <source>
        <dbReference type="Google" id="ProtNLM"/>
    </source>
</evidence>
<dbReference type="Proteomes" id="UP000645462">
    <property type="component" value="Unassembled WGS sequence"/>
</dbReference>
<accession>A0ABQ1LFR4</accession>
<organism evidence="1 2">
    <name type="scientific">Marivita lacus</name>
    <dbReference type="NCBI Taxonomy" id="1323742"/>
    <lineage>
        <taxon>Bacteria</taxon>
        <taxon>Pseudomonadati</taxon>
        <taxon>Pseudomonadota</taxon>
        <taxon>Alphaproteobacteria</taxon>
        <taxon>Rhodobacterales</taxon>
        <taxon>Roseobacteraceae</taxon>
        <taxon>Marivita</taxon>
    </lineage>
</organism>
<protein>
    <recommendedName>
        <fullName evidence="3">YecA family protein</fullName>
    </recommendedName>
</protein>
<keyword evidence="2" id="KW-1185">Reference proteome</keyword>
<evidence type="ECO:0000313" key="1">
    <source>
        <dbReference type="EMBL" id="GGC21659.1"/>
    </source>
</evidence>
<dbReference type="NCBIfam" id="TIGR02292">
    <property type="entry name" value="ygfB_yecA"/>
    <property type="match status" value="1"/>
</dbReference>
<dbReference type="SUPFAM" id="SSF101327">
    <property type="entry name" value="YgfB-like"/>
    <property type="match status" value="1"/>
</dbReference>
<dbReference type="InterPro" id="IPR036255">
    <property type="entry name" value="YgfB-like_sf"/>
</dbReference>